<evidence type="ECO:0000313" key="2">
    <source>
        <dbReference type="EMBL" id="PRX23515.1"/>
    </source>
</evidence>
<protein>
    <submittedName>
        <fullName evidence="2">Uncharacterized protein DUF4145</fullName>
    </submittedName>
</protein>
<feature type="domain" description="DUF4145" evidence="1">
    <location>
        <begin position="3"/>
        <end position="78"/>
    </location>
</feature>
<accession>A0A2T0KJ14</accession>
<dbReference type="AlphaFoldDB" id="A0A2T0KJ14"/>
<proteinExistence type="predicted"/>
<dbReference type="Proteomes" id="UP000239415">
    <property type="component" value="Unassembled WGS sequence"/>
</dbReference>
<dbReference type="InterPro" id="IPR025285">
    <property type="entry name" value="DUF4145"/>
</dbReference>
<reference evidence="2 3" key="1">
    <citation type="submission" date="2018-03" db="EMBL/GenBank/DDBJ databases">
        <title>Genomic Encyclopedia of Archaeal and Bacterial Type Strains, Phase II (KMG-II): from individual species to whole genera.</title>
        <authorList>
            <person name="Goeker M."/>
        </authorList>
    </citation>
    <scope>NUCLEOTIDE SEQUENCE [LARGE SCALE GENOMIC DNA]</scope>
    <source>
        <strain evidence="2 3">DSM 43146</strain>
    </source>
</reference>
<dbReference type="EMBL" id="PVMZ01000003">
    <property type="protein sequence ID" value="PRX23515.1"/>
    <property type="molecule type" value="Genomic_DNA"/>
</dbReference>
<sequence>MAIEELMTAQNVTKTRIVTNQQTQKRHRRHRMADERIKEFARTKPDVADVLLAVKWIGNSGSHESGLSAHDVLEGAQMFSHALRLLYDPSQSELLRRVALVNKRRGPAPRKTVARSRP</sequence>
<dbReference type="Pfam" id="PF13643">
    <property type="entry name" value="DUF4145"/>
    <property type="match status" value="1"/>
</dbReference>
<comment type="caution">
    <text evidence="2">The sequence shown here is derived from an EMBL/GenBank/DDBJ whole genome shotgun (WGS) entry which is preliminary data.</text>
</comment>
<evidence type="ECO:0000313" key="3">
    <source>
        <dbReference type="Proteomes" id="UP000239415"/>
    </source>
</evidence>
<organism evidence="2 3">
    <name type="scientific">Actinoplanes italicus</name>
    <dbReference type="NCBI Taxonomy" id="113567"/>
    <lineage>
        <taxon>Bacteria</taxon>
        <taxon>Bacillati</taxon>
        <taxon>Actinomycetota</taxon>
        <taxon>Actinomycetes</taxon>
        <taxon>Micromonosporales</taxon>
        <taxon>Micromonosporaceae</taxon>
        <taxon>Actinoplanes</taxon>
    </lineage>
</organism>
<name>A0A2T0KJ14_9ACTN</name>
<evidence type="ECO:0000259" key="1">
    <source>
        <dbReference type="Pfam" id="PF13643"/>
    </source>
</evidence>
<gene>
    <name evidence="2" type="ORF">CLV67_103263</name>
</gene>
<keyword evidence="3" id="KW-1185">Reference proteome</keyword>